<evidence type="ECO:0000313" key="2">
    <source>
        <dbReference type="EMBL" id="PFH60667.1"/>
    </source>
</evidence>
<keyword evidence="3" id="KW-1185">Reference proteome</keyword>
<name>A0A2A9PIF4_OPHUN</name>
<dbReference type="EMBL" id="LAZP02000115">
    <property type="protein sequence ID" value="PFH60667.1"/>
    <property type="molecule type" value="Genomic_DNA"/>
</dbReference>
<reference evidence="2 3" key="1">
    <citation type="journal article" date="2015" name="BMC Genomics">
        <title>Gene expression during zombie ant biting behavior reflects the complexity underlying fungal parasitic behavioral manipulation.</title>
        <authorList>
            <person name="de Bekker C."/>
            <person name="Ohm R.A."/>
            <person name="Loreto R.G."/>
            <person name="Sebastian A."/>
            <person name="Albert I."/>
            <person name="Merrow M."/>
            <person name="Brachmann A."/>
            <person name="Hughes D.P."/>
        </authorList>
    </citation>
    <scope>NUCLEOTIDE SEQUENCE [LARGE SCALE GENOMIC DNA]</scope>
    <source>
        <strain evidence="2 3">SC16a</strain>
    </source>
</reference>
<protein>
    <submittedName>
        <fullName evidence="2">Uncharacterized protein</fullName>
    </submittedName>
</protein>
<feature type="region of interest" description="Disordered" evidence="1">
    <location>
        <begin position="1"/>
        <end position="109"/>
    </location>
</feature>
<proteinExistence type="predicted"/>
<feature type="compositionally biased region" description="Polar residues" evidence="1">
    <location>
        <begin position="80"/>
        <end position="89"/>
    </location>
</feature>
<accession>A0A2A9PIF4</accession>
<dbReference type="AlphaFoldDB" id="A0A2A9PIF4"/>
<feature type="compositionally biased region" description="Basic and acidic residues" evidence="1">
    <location>
        <begin position="50"/>
        <end position="79"/>
    </location>
</feature>
<reference evidence="2 3" key="2">
    <citation type="journal article" date="2017" name="Sci. Rep.">
        <title>Ant-infecting Ophiocordyceps genomes reveal a high diversity of potential behavioral manipulation genes and a possible major role for enterotoxins.</title>
        <authorList>
            <person name="de Bekker C."/>
            <person name="Ohm R.A."/>
            <person name="Evans H.C."/>
            <person name="Brachmann A."/>
            <person name="Hughes D.P."/>
        </authorList>
    </citation>
    <scope>NUCLEOTIDE SEQUENCE [LARGE SCALE GENOMIC DNA]</scope>
    <source>
        <strain evidence="2 3">SC16a</strain>
    </source>
</reference>
<sequence>MLAKSRLRYNSPTDRRTPESNQQTLRSRCKASHLHDDDDGAGRGGHGKRVPAEGREDAGLEGDAGEKDVPPSRTRDGKTNGHSGLNNVVSVPPEKEIVRQNALLSPSPS</sequence>
<dbReference type="Proteomes" id="UP000037136">
    <property type="component" value="Unassembled WGS sequence"/>
</dbReference>
<evidence type="ECO:0000256" key="1">
    <source>
        <dbReference type="SAM" id="MobiDB-lite"/>
    </source>
</evidence>
<comment type="caution">
    <text evidence="2">The sequence shown here is derived from an EMBL/GenBank/DDBJ whole genome shotgun (WGS) entry which is preliminary data.</text>
</comment>
<organism evidence="2 3">
    <name type="scientific">Ophiocordyceps unilateralis</name>
    <name type="common">Zombie-ant fungus</name>
    <name type="synonym">Torrubia unilateralis</name>
    <dbReference type="NCBI Taxonomy" id="268505"/>
    <lineage>
        <taxon>Eukaryota</taxon>
        <taxon>Fungi</taxon>
        <taxon>Dikarya</taxon>
        <taxon>Ascomycota</taxon>
        <taxon>Pezizomycotina</taxon>
        <taxon>Sordariomycetes</taxon>
        <taxon>Hypocreomycetidae</taxon>
        <taxon>Hypocreales</taxon>
        <taxon>Ophiocordycipitaceae</taxon>
        <taxon>Ophiocordyceps</taxon>
    </lineage>
</organism>
<gene>
    <name evidence="2" type="ORF">XA68_10579</name>
</gene>
<evidence type="ECO:0000313" key="3">
    <source>
        <dbReference type="Proteomes" id="UP000037136"/>
    </source>
</evidence>